<sequence>MNNIYSEMLSSLPVPERLSPENIALMLEENSAAKKKRAMISSDLGAESRRELPKSKKTVTVTRPSEIYTQDAGKETSAEPEESTAGTKIKEISVSGEKAVSTREEKTAAGRSGRRTAYYRAVLSIAACAALVFGMTRYFDNGEVAQIDTEIKGSTYASDYDELHKTFRKYYVDDEEKQTLDSAMAQIEHSYDESQGSGVSDNVTEPSQTTPEDAVTGEVTEPQEDTTGENTAPTVPDETETQPQTPDENVSIEEVDPADTPLPEFTGEALDNAIISGNRIYVIDGNTVKVILTDNGQMSYIGDITPSCDVFETKTLERVIPMGDRVAMIYSSVNEEPETIPVFEDSGTLVDEIFDIFYTEEQASSQVRSVEVAIYDVYQNGVISQLSVLSQNGTLVDVRSDGEYIYLVTDYDDYRNSPLTGVDDLDSYVPSYEQDGVKYYIQPENILIPGYVSTTDYTIVSGMSIGAFGVTTDVQAVLGSEGKVIVTDSAVYIYGYSGGDGVDETVCEKLRLSYGTARYENSYAVEGVALAGGIYECDGTIFVTTLKKSDTDYTTVVYAFDSEMNMLSRVEFPAALSKVSFNGKKVYLTSGAKSYGADFSQPANPQLIDYKDQAEIDLTSDLMEFGNGYVTLTRGEDGSIVLSKIVSADGGYITEAFTTVASPTGDPTSMALGDNSVMYLDPYSGYVGVPYGFFDGYDYCYRYALYRLTGAGFELVGQIESHEVDEAFEMGRSELSGGILYIFSEGRIYSATAGGSLSVISSAELIESSYSGHSSW</sequence>
<keyword evidence="2" id="KW-1133">Transmembrane helix</keyword>
<dbReference type="InterPro" id="IPR019198">
    <property type="entry name" value="Beta_propeller_containing"/>
</dbReference>
<proteinExistence type="predicted"/>
<dbReference type="Pfam" id="PF09826">
    <property type="entry name" value="Beta_propel"/>
    <property type="match status" value="1"/>
</dbReference>
<name>A0A9D1GT57_9FIRM</name>
<gene>
    <name evidence="3" type="ORF">IAC39_03915</name>
</gene>
<organism evidence="3 4">
    <name type="scientific">Candidatus Faeciplasma pullistercoris</name>
    <dbReference type="NCBI Taxonomy" id="2840800"/>
    <lineage>
        <taxon>Bacteria</taxon>
        <taxon>Bacillati</taxon>
        <taxon>Bacillota</taxon>
        <taxon>Clostridia</taxon>
        <taxon>Eubacteriales</taxon>
        <taxon>Oscillospiraceae</taxon>
        <taxon>Oscillospiraceae incertae sedis</taxon>
        <taxon>Candidatus Faeciplasma</taxon>
    </lineage>
</organism>
<feature type="region of interest" description="Disordered" evidence="1">
    <location>
        <begin position="190"/>
        <end position="251"/>
    </location>
</feature>
<dbReference type="AlphaFoldDB" id="A0A9D1GT57"/>
<evidence type="ECO:0000313" key="4">
    <source>
        <dbReference type="Proteomes" id="UP000824136"/>
    </source>
</evidence>
<feature type="compositionally biased region" description="Polar residues" evidence="1">
    <location>
        <begin position="193"/>
        <end position="211"/>
    </location>
</feature>
<feature type="region of interest" description="Disordered" evidence="1">
    <location>
        <begin position="36"/>
        <end position="87"/>
    </location>
</feature>
<dbReference type="EMBL" id="DVLL01000015">
    <property type="protein sequence ID" value="HIT58844.1"/>
    <property type="molecule type" value="Genomic_DNA"/>
</dbReference>
<keyword evidence="2" id="KW-0472">Membrane</keyword>
<feature type="transmembrane region" description="Helical" evidence="2">
    <location>
        <begin position="117"/>
        <end position="139"/>
    </location>
</feature>
<comment type="caution">
    <text evidence="3">The sequence shown here is derived from an EMBL/GenBank/DDBJ whole genome shotgun (WGS) entry which is preliminary data.</text>
</comment>
<reference evidence="3" key="1">
    <citation type="submission" date="2020-10" db="EMBL/GenBank/DDBJ databases">
        <authorList>
            <person name="Gilroy R."/>
        </authorList>
    </citation>
    <scope>NUCLEOTIDE SEQUENCE</scope>
    <source>
        <strain evidence="3">CHK33-4379</strain>
    </source>
</reference>
<reference evidence="3" key="2">
    <citation type="journal article" date="2021" name="PeerJ">
        <title>Extensive microbial diversity within the chicken gut microbiome revealed by metagenomics and culture.</title>
        <authorList>
            <person name="Gilroy R."/>
            <person name="Ravi A."/>
            <person name="Getino M."/>
            <person name="Pursley I."/>
            <person name="Horton D.L."/>
            <person name="Alikhan N.F."/>
            <person name="Baker D."/>
            <person name="Gharbi K."/>
            <person name="Hall N."/>
            <person name="Watson M."/>
            <person name="Adriaenssens E.M."/>
            <person name="Foster-Nyarko E."/>
            <person name="Jarju S."/>
            <person name="Secka A."/>
            <person name="Antonio M."/>
            <person name="Oren A."/>
            <person name="Chaudhuri R.R."/>
            <person name="La Ragione R."/>
            <person name="Hildebrand F."/>
            <person name="Pallen M.J."/>
        </authorList>
    </citation>
    <scope>NUCLEOTIDE SEQUENCE</scope>
    <source>
        <strain evidence="3">CHK33-4379</strain>
    </source>
</reference>
<evidence type="ECO:0000256" key="1">
    <source>
        <dbReference type="SAM" id="MobiDB-lite"/>
    </source>
</evidence>
<keyword evidence="2" id="KW-0812">Transmembrane</keyword>
<dbReference type="Proteomes" id="UP000824136">
    <property type="component" value="Unassembled WGS sequence"/>
</dbReference>
<evidence type="ECO:0000313" key="3">
    <source>
        <dbReference type="EMBL" id="HIT58844.1"/>
    </source>
</evidence>
<accession>A0A9D1GT57</accession>
<evidence type="ECO:0000256" key="2">
    <source>
        <dbReference type="SAM" id="Phobius"/>
    </source>
</evidence>
<protein>
    <submittedName>
        <fullName evidence="3">Beta-propeller domain-containing protein</fullName>
    </submittedName>
</protein>